<dbReference type="PANTHER" id="PTHR31423">
    <property type="entry name" value="YBAK DOMAIN-CONTAINING PROTEIN"/>
    <property type="match status" value="1"/>
</dbReference>
<evidence type="ECO:0000256" key="1">
    <source>
        <dbReference type="ARBA" id="ARBA00010201"/>
    </source>
</evidence>
<evidence type="ECO:0000259" key="2">
    <source>
        <dbReference type="Pfam" id="PF04073"/>
    </source>
</evidence>
<dbReference type="SUPFAM" id="SSF55826">
    <property type="entry name" value="YbaK/ProRS associated domain"/>
    <property type="match status" value="1"/>
</dbReference>
<organism evidence="3 4">
    <name type="scientific">Candidatus Burkholderia pumila</name>
    <dbReference type="NCBI Taxonomy" id="1090375"/>
    <lineage>
        <taxon>Bacteria</taxon>
        <taxon>Pseudomonadati</taxon>
        <taxon>Pseudomonadota</taxon>
        <taxon>Betaproteobacteria</taxon>
        <taxon>Burkholderiales</taxon>
        <taxon>Burkholderiaceae</taxon>
        <taxon>Burkholderia</taxon>
    </lineage>
</organism>
<keyword evidence="4" id="KW-1185">Reference proteome</keyword>
<accession>A0ABR5HK72</accession>
<dbReference type="Gene3D" id="3.90.960.10">
    <property type="entry name" value="YbaK/aminoacyl-tRNA synthetase-associated domain"/>
    <property type="match status" value="1"/>
</dbReference>
<proteinExistence type="inferred from homology"/>
<dbReference type="Pfam" id="PF04073">
    <property type="entry name" value="tRNA_edit"/>
    <property type="match status" value="1"/>
</dbReference>
<dbReference type="Proteomes" id="UP000242951">
    <property type="component" value="Unassembled WGS sequence"/>
</dbReference>
<comment type="caution">
    <text evidence="3">The sequence shown here is derived from an EMBL/GenBank/DDBJ whole genome shotgun (WGS) entry which is preliminary data.</text>
</comment>
<dbReference type="InterPro" id="IPR036754">
    <property type="entry name" value="YbaK/aa-tRNA-synt-asso_dom_sf"/>
</dbReference>
<dbReference type="InterPro" id="IPR007214">
    <property type="entry name" value="YbaK/aa-tRNA-synth-assoc-dom"/>
</dbReference>
<evidence type="ECO:0000313" key="3">
    <source>
        <dbReference type="EMBL" id="KMQ78312.1"/>
    </source>
</evidence>
<dbReference type="InterPro" id="IPR040285">
    <property type="entry name" value="ProX/PRXD1"/>
</dbReference>
<comment type="similarity">
    <text evidence="1">Belongs to the PRORSD1 family.</text>
</comment>
<dbReference type="PANTHER" id="PTHR31423:SF3">
    <property type="entry name" value="PROLYL-TRNA SYNTHETASE ASSOCIATED DOMAIN-CONTAINING PROTEIN 1-RELATED"/>
    <property type="match status" value="1"/>
</dbReference>
<reference evidence="3 4" key="1">
    <citation type="submission" date="2015-06" db="EMBL/GenBank/DDBJ databases">
        <title>Comparative genomics of Burkholderia leaf nodule symbionts.</title>
        <authorList>
            <person name="Carlier A."/>
            <person name="Eberl L."/>
            <person name="Pinto-Carbo M."/>
        </authorList>
    </citation>
    <scope>NUCLEOTIDE SEQUENCE [LARGE SCALE GENOMIC DNA]</scope>
    <source>
        <strain evidence="3 4">UZHbot3</strain>
    </source>
</reference>
<gene>
    <name evidence="3" type="ORF">BPMI_04936c</name>
</gene>
<protein>
    <submittedName>
        <fullName evidence="3">Aminoacyl-tRNA editing enzyme YbaK, ProX</fullName>
    </submittedName>
</protein>
<feature type="domain" description="YbaK/aminoacyl-tRNA synthetase-associated" evidence="2">
    <location>
        <begin position="15"/>
        <end position="113"/>
    </location>
</feature>
<evidence type="ECO:0000313" key="4">
    <source>
        <dbReference type="Proteomes" id="UP000242951"/>
    </source>
</evidence>
<sequence length="148" mass="16400">MNMAKSGELTFTGARCKNLLLQDKQSRYFLIVTAAAKSLDLSALAATLGSKRLSFASTDKLFELFGIRPGSFSPLALVNDDDKRMRLVIVIEFADEPVFLFHPLDNGAMVLLMRAGLDAFLFSPALATNRSDCRSHRAYNNQQPRTLI</sequence>
<name>A0ABR5HK72_9BURK</name>
<dbReference type="EMBL" id="LELG01000293">
    <property type="protein sequence ID" value="KMQ78312.1"/>
    <property type="molecule type" value="Genomic_DNA"/>
</dbReference>